<dbReference type="PANTHER" id="PTHR43610:SF1">
    <property type="entry name" value="N-ACETYLTRANSFERASE DOMAIN-CONTAINING PROTEIN"/>
    <property type="match status" value="1"/>
</dbReference>
<evidence type="ECO:0000313" key="2">
    <source>
        <dbReference type="EMBL" id="REC53457.1"/>
    </source>
</evidence>
<evidence type="ECO:0000259" key="1">
    <source>
        <dbReference type="Pfam" id="PF13302"/>
    </source>
</evidence>
<proteinExistence type="predicted"/>
<dbReference type="Proteomes" id="UP000256512">
    <property type="component" value="Unassembled WGS sequence"/>
</dbReference>
<accession>A0A3D9BJ22</accession>
<dbReference type="Pfam" id="PF13302">
    <property type="entry name" value="Acetyltransf_3"/>
    <property type="match status" value="1"/>
</dbReference>
<evidence type="ECO:0000313" key="3">
    <source>
        <dbReference type="Proteomes" id="UP000256512"/>
    </source>
</evidence>
<protein>
    <submittedName>
        <fullName evidence="2">N-acetyltransferase</fullName>
    </submittedName>
</protein>
<dbReference type="RefSeq" id="WP_115950788.1">
    <property type="nucleotide sequence ID" value="NZ_QNVS01000044.1"/>
</dbReference>
<keyword evidence="3" id="KW-1185">Reference proteome</keyword>
<dbReference type="EMBL" id="QNVS01000044">
    <property type="protein sequence ID" value="REC53457.1"/>
    <property type="molecule type" value="Genomic_DNA"/>
</dbReference>
<dbReference type="AlphaFoldDB" id="A0A3D9BJ22"/>
<keyword evidence="2" id="KW-0808">Transferase</keyword>
<dbReference type="PANTHER" id="PTHR43610">
    <property type="entry name" value="BLL6696 PROTEIN"/>
    <property type="match status" value="1"/>
</dbReference>
<dbReference type="GO" id="GO:0016747">
    <property type="term" value="F:acyltransferase activity, transferring groups other than amino-acyl groups"/>
    <property type="evidence" value="ECO:0007669"/>
    <property type="project" value="InterPro"/>
</dbReference>
<reference evidence="2 3" key="1">
    <citation type="journal article" date="2006" name="Int. J. Syst. Evol. Microbiol.">
        <title>Chryseobacterium piscium sp. nov., isolated from fish of the South Atlantic Ocean off South Africa.</title>
        <authorList>
            <person name="de Beer H."/>
            <person name="Hugo C.J."/>
            <person name="Jooste P.J."/>
            <person name="Vancanneyt M."/>
            <person name="Coenye T."/>
            <person name="Vandamme P."/>
        </authorList>
    </citation>
    <scope>NUCLEOTIDE SEQUENCE [LARGE SCALE GENOMIC DNA]</scope>
    <source>
        <strain evidence="2 3">CCUG 51923</strain>
    </source>
</reference>
<sequence>MNFSIQPVLENEEYQLIPLQQGDFELLHEVASDPKVWEQHPNKDRYKREVFENFFKGAMESQGAFKIVEKSSGDFLGSTRFYDFDESENSIFIGYTFYGTNSWGKGINPQVKKLMLDYIFKFVDKFHFHIGKENFRSQIALERLGGKKIAEEEVAYFAEPTRTNFVYEIAKENHFKVD</sequence>
<comment type="caution">
    <text evidence="2">The sequence shown here is derived from an EMBL/GenBank/DDBJ whole genome shotgun (WGS) entry which is preliminary data.</text>
</comment>
<dbReference type="InterPro" id="IPR000182">
    <property type="entry name" value="GNAT_dom"/>
</dbReference>
<dbReference type="Gene3D" id="3.40.630.30">
    <property type="match status" value="1"/>
</dbReference>
<dbReference type="SUPFAM" id="SSF55729">
    <property type="entry name" value="Acyl-CoA N-acyltransferases (Nat)"/>
    <property type="match status" value="1"/>
</dbReference>
<feature type="domain" description="N-acetyltransferase" evidence="1">
    <location>
        <begin position="16"/>
        <end position="146"/>
    </location>
</feature>
<gene>
    <name evidence="2" type="ORF">DRF62_13485</name>
</gene>
<name>A0A3D9BJ22_9FLAO</name>
<dbReference type="InterPro" id="IPR016181">
    <property type="entry name" value="Acyl_CoA_acyltransferase"/>
</dbReference>
<organism evidence="2 3">
    <name type="scientific">Chryseobacterium piscium</name>
    <dbReference type="NCBI Taxonomy" id="333702"/>
    <lineage>
        <taxon>Bacteria</taxon>
        <taxon>Pseudomonadati</taxon>
        <taxon>Bacteroidota</taxon>
        <taxon>Flavobacteriia</taxon>
        <taxon>Flavobacteriales</taxon>
        <taxon>Weeksellaceae</taxon>
        <taxon>Chryseobacterium group</taxon>
        <taxon>Chryseobacterium</taxon>
    </lineage>
</organism>